<dbReference type="GO" id="GO:0005886">
    <property type="term" value="C:plasma membrane"/>
    <property type="evidence" value="ECO:0007669"/>
    <property type="project" value="TreeGrafter"/>
</dbReference>
<dbReference type="RefSeq" id="XP_024572763.1">
    <property type="nucleotide sequence ID" value="XM_024720323.1"/>
</dbReference>
<dbReference type="OMA" id="PFDYDGN"/>
<dbReference type="GO" id="GO:0043226">
    <property type="term" value="C:organelle"/>
    <property type="evidence" value="ECO:0007669"/>
    <property type="project" value="UniProtKB-ARBA"/>
</dbReference>
<dbReference type="InterPro" id="IPR027267">
    <property type="entry name" value="AH/BAR_dom_sf"/>
</dbReference>
<keyword evidence="5" id="KW-1185">Reference proteome</keyword>
<organism evidence="4 5">
    <name type="scientific">Plasmopara halstedii</name>
    <name type="common">Downy mildew of sunflower</name>
    <dbReference type="NCBI Taxonomy" id="4781"/>
    <lineage>
        <taxon>Eukaryota</taxon>
        <taxon>Sar</taxon>
        <taxon>Stramenopiles</taxon>
        <taxon>Oomycota</taxon>
        <taxon>Peronosporomycetes</taxon>
        <taxon>Peronosporales</taxon>
        <taxon>Peronosporaceae</taxon>
        <taxon>Plasmopara</taxon>
    </lineage>
</organism>
<dbReference type="Gene3D" id="1.20.1270.60">
    <property type="entry name" value="Arfaptin homology (AH) domain/BAR domain"/>
    <property type="match status" value="1"/>
</dbReference>
<dbReference type="EMBL" id="CCYD01000201">
    <property type="protein sequence ID" value="CEG36394.1"/>
    <property type="molecule type" value="Genomic_DNA"/>
</dbReference>
<dbReference type="PANTHER" id="PTHR23065:SF7">
    <property type="entry name" value="NOSTRIN, ISOFORM H"/>
    <property type="match status" value="1"/>
</dbReference>
<evidence type="ECO:0000256" key="2">
    <source>
        <dbReference type="ARBA" id="ARBA00022490"/>
    </source>
</evidence>
<sequence length="469" mass="52653">MALDTSVNGFAKSASSFQLRDNHAFATDLLFNLNDVRAACASGLIAHGNLVTMLKSRIHLERTYAQELSKMTRFAHFDERESGTMQHAMASLRAQYLNTSVQHRQLATNLEEEVLNPIEKLYESNSRRAQSLTRRMNHAKKDVKIQEDAYRKDYSAFDKTFKEASASFAAAMDSGFSSTLLETRYHHSLSHIQEVDSPVKTNFASVIATRTQRASGAAALRSINNHKIVNWLLPSSEMHRKEDLANTTVKLMTAAESARRKCQQTWRDVEIHRIRMCRAFQLMLADYQAVAPTLENVDVQSDIYDFIQTTCTAKKRVELASLTVHDLCHDTVQSLLASPSSKFCRPLRKSCLEIRDIASKKVPFDDHGNQELLGEALNLLSTASCEEKSRSNLPEQYDVSSSQLFTKVSSNFPEDLATLCELSNDEVEEKRAVHNEPEVDCDDCTPSVSPSGSANLMIFVNENELEATD</sequence>
<reference evidence="5" key="1">
    <citation type="submission" date="2014-09" db="EMBL/GenBank/DDBJ databases">
        <authorList>
            <person name="Sharma Rahul"/>
            <person name="Thines Marco"/>
        </authorList>
    </citation>
    <scope>NUCLEOTIDE SEQUENCE [LARGE SCALE GENOMIC DNA]</scope>
</reference>
<dbReference type="AlphaFoldDB" id="A0A0P1A7W6"/>
<keyword evidence="2" id="KW-0963">Cytoplasm</keyword>
<proteinExistence type="predicted"/>
<dbReference type="PANTHER" id="PTHR23065">
    <property type="entry name" value="PROLINE-SERINE-THREONINE PHOSPHATASE INTERACTING PROTEIN 1"/>
    <property type="match status" value="1"/>
</dbReference>
<dbReference type="SUPFAM" id="SSF103657">
    <property type="entry name" value="BAR/IMD domain-like"/>
    <property type="match status" value="1"/>
</dbReference>
<name>A0A0P1A7W6_PLAHL</name>
<dbReference type="OrthoDB" id="2155291at2759"/>
<evidence type="ECO:0000256" key="3">
    <source>
        <dbReference type="ARBA" id="ARBA00022553"/>
    </source>
</evidence>
<evidence type="ECO:0000313" key="4">
    <source>
        <dbReference type="EMBL" id="CEG36394.1"/>
    </source>
</evidence>
<evidence type="ECO:0000313" key="5">
    <source>
        <dbReference type="Proteomes" id="UP000054928"/>
    </source>
</evidence>
<comment type="subcellular location">
    <subcellularLocation>
        <location evidence="1">Cytoplasm</location>
    </subcellularLocation>
</comment>
<keyword evidence="3" id="KW-0597">Phosphoprotein</keyword>
<dbReference type="GO" id="GO:0005737">
    <property type="term" value="C:cytoplasm"/>
    <property type="evidence" value="ECO:0007669"/>
    <property type="project" value="TreeGrafter"/>
</dbReference>
<accession>A0A0P1A7W6</accession>
<dbReference type="Proteomes" id="UP000054928">
    <property type="component" value="Unassembled WGS sequence"/>
</dbReference>
<dbReference type="GeneID" id="36397549"/>
<protein>
    <submittedName>
        <fullName evidence="4">FCH domain</fullName>
    </submittedName>
</protein>
<evidence type="ECO:0000256" key="1">
    <source>
        <dbReference type="ARBA" id="ARBA00004496"/>
    </source>
</evidence>